<evidence type="ECO:0000256" key="1">
    <source>
        <dbReference type="SAM" id="MobiDB-lite"/>
    </source>
</evidence>
<evidence type="ECO:0000313" key="4">
    <source>
        <dbReference type="Proteomes" id="UP000503308"/>
    </source>
</evidence>
<protein>
    <submittedName>
        <fullName evidence="3">Uncharacterized protein</fullName>
    </submittedName>
</protein>
<accession>A0A858SMY1</accession>
<keyword evidence="2" id="KW-0472">Membrane</keyword>
<keyword evidence="4" id="KW-1185">Reference proteome</keyword>
<proteinExistence type="predicted"/>
<dbReference type="RefSeq" id="WP_169639066.1">
    <property type="nucleotide sequence ID" value="NZ_CP048788.1"/>
</dbReference>
<keyword evidence="2" id="KW-1133">Transmembrane helix</keyword>
<dbReference type="AlphaFoldDB" id="A0A858SMY1"/>
<reference evidence="3 4" key="1">
    <citation type="submission" date="2020-02" db="EMBL/GenBank/DDBJ databases">
        <title>Genome sequence of Roseobacter ponti.</title>
        <authorList>
            <person name="Hollensteiner J."/>
            <person name="Schneider D."/>
            <person name="Poehlein A."/>
            <person name="Daniel R."/>
        </authorList>
    </citation>
    <scope>NUCLEOTIDE SEQUENCE [LARGE SCALE GENOMIC DNA]</scope>
    <source>
        <strain evidence="3 4">DSM 106830</strain>
    </source>
</reference>
<sequence>MDPDSGTGSAGLDLSRMPARPREVSRRPVAGAAAMLCVILILGGAMMLQSDGSDPAGVPLGQVDTVTRQSPPEMTLARPATLRDPSSEPVSHLIRRPVRLTDRNASGQDLRAQTRQVLAGFGHVAVPDDRLQQLLLRTLAQGQSDAYIHAALNAAAARGEFVIPAPLRTHSGGMDTARLLAAYLESFGG</sequence>
<gene>
    <name evidence="3" type="ORF">G3256_00980</name>
</gene>
<feature type="region of interest" description="Disordered" evidence="1">
    <location>
        <begin position="1"/>
        <end position="25"/>
    </location>
</feature>
<dbReference type="Proteomes" id="UP000503308">
    <property type="component" value="Chromosome"/>
</dbReference>
<feature type="transmembrane region" description="Helical" evidence="2">
    <location>
        <begin position="29"/>
        <end position="48"/>
    </location>
</feature>
<dbReference type="EMBL" id="CP048788">
    <property type="protein sequence ID" value="QJF49840.1"/>
    <property type="molecule type" value="Genomic_DNA"/>
</dbReference>
<keyword evidence="2" id="KW-0812">Transmembrane</keyword>
<evidence type="ECO:0000313" key="3">
    <source>
        <dbReference type="EMBL" id="QJF49840.1"/>
    </source>
</evidence>
<dbReference type="KEGG" id="rpon:G3256_00980"/>
<evidence type="ECO:0000256" key="2">
    <source>
        <dbReference type="SAM" id="Phobius"/>
    </source>
</evidence>
<name>A0A858SMY1_9RHOB</name>
<organism evidence="3 4">
    <name type="scientific">Roseobacter ponti</name>
    <dbReference type="NCBI Taxonomy" id="1891787"/>
    <lineage>
        <taxon>Bacteria</taxon>
        <taxon>Pseudomonadati</taxon>
        <taxon>Pseudomonadota</taxon>
        <taxon>Alphaproteobacteria</taxon>
        <taxon>Rhodobacterales</taxon>
        <taxon>Roseobacteraceae</taxon>
        <taxon>Roseobacter</taxon>
    </lineage>
</organism>